<name>A0ABV2T8N2_9BACT</name>
<accession>A0ABV2T8N2</accession>
<keyword evidence="4" id="KW-0472">Membrane</keyword>
<dbReference type="InterPro" id="IPR033985">
    <property type="entry name" value="SusD-like_N"/>
</dbReference>
<dbReference type="InterPro" id="IPR011990">
    <property type="entry name" value="TPR-like_helical_dom_sf"/>
</dbReference>
<dbReference type="Gene3D" id="1.25.40.390">
    <property type="match status" value="1"/>
</dbReference>
<reference evidence="9 10" key="1">
    <citation type="submission" date="2024-06" db="EMBL/GenBank/DDBJ databases">
        <title>Chitinophaga defluvii sp. nov., isolated from municipal sewage.</title>
        <authorList>
            <person name="Zhang L."/>
        </authorList>
    </citation>
    <scope>NUCLEOTIDE SEQUENCE [LARGE SCALE GENOMIC DNA]</scope>
    <source>
        <strain evidence="9 10">H8</strain>
    </source>
</reference>
<dbReference type="RefSeq" id="WP_354661547.1">
    <property type="nucleotide sequence ID" value="NZ_JBEXAC010000002.1"/>
</dbReference>
<evidence type="ECO:0000256" key="5">
    <source>
        <dbReference type="ARBA" id="ARBA00023237"/>
    </source>
</evidence>
<evidence type="ECO:0000259" key="7">
    <source>
        <dbReference type="Pfam" id="PF07980"/>
    </source>
</evidence>
<evidence type="ECO:0000259" key="8">
    <source>
        <dbReference type="Pfam" id="PF14322"/>
    </source>
</evidence>
<organism evidence="9 10">
    <name type="scientific">Chitinophaga defluvii</name>
    <dbReference type="NCBI Taxonomy" id="3163343"/>
    <lineage>
        <taxon>Bacteria</taxon>
        <taxon>Pseudomonadati</taxon>
        <taxon>Bacteroidota</taxon>
        <taxon>Chitinophagia</taxon>
        <taxon>Chitinophagales</taxon>
        <taxon>Chitinophagaceae</taxon>
        <taxon>Chitinophaga</taxon>
    </lineage>
</organism>
<dbReference type="Proteomes" id="UP001549749">
    <property type="component" value="Unassembled WGS sequence"/>
</dbReference>
<gene>
    <name evidence="9" type="ORF">ABR189_16460</name>
</gene>
<dbReference type="Pfam" id="PF07980">
    <property type="entry name" value="SusD_RagB"/>
    <property type="match status" value="1"/>
</dbReference>
<feature type="domain" description="RagB/SusD" evidence="7">
    <location>
        <begin position="280"/>
        <end position="572"/>
    </location>
</feature>
<evidence type="ECO:0000256" key="6">
    <source>
        <dbReference type="SAM" id="SignalP"/>
    </source>
</evidence>
<feature type="signal peptide" evidence="6">
    <location>
        <begin position="1"/>
        <end position="24"/>
    </location>
</feature>
<comment type="caution">
    <text evidence="9">The sequence shown here is derived from an EMBL/GenBank/DDBJ whole genome shotgun (WGS) entry which is preliminary data.</text>
</comment>
<feature type="chain" id="PRO_5046161131" evidence="6">
    <location>
        <begin position="25"/>
        <end position="573"/>
    </location>
</feature>
<keyword evidence="10" id="KW-1185">Reference proteome</keyword>
<evidence type="ECO:0000313" key="9">
    <source>
        <dbReference type="EMBL" id="MET6998980.1"/>
    </source>
</evidence>
<evidence type="ECO:0000256" key="2">
    <source>
        <dbReference type="ARBA" id="ARBA00006275"/>
    </source>
</evidence>
<keyword evidence="3 6" id="KW-0732">Signal</keyword>
<keyword evidence="5" id="KW-0998">Cell outer membrane</keyword>
<feature type="domain" description="SusD-like N-terminal" evidence="8">
    <location>
        <begin position="102"/>
        <end position="224"/>
    </location>
</feature>
<evidence type="ECO:0000313" key="10">
    <source>
        <dbReference type="Proteomes" id="UP001549749"/>
    </source>
</evidence>
<evidence type="ECO:0000256" key="4">
    <source>
        <dbReference type="ARBA" id="ARBA00023136"/>
    </source>
</evidence>
<comment type="similarity">
    <text evidence="2">Belongs to the SusD family.</text>
</comment>
<dbReference type="SUPFAM" id="SSF48452">
    <property type="entry name" value="TPR-like"/>
    <property type="match status" value="1"/>
</dbReference>
<sequence length="573" mass="65650">MKYVKYILLLVVTAFCMSCSRVLDKTPQGVISGDDLNTPENVDKMVIAAYSGLGNDNIHTSFSLWPWGSMRSGDAYKGGDSPGDNTDWNNYEIFSGNRPEIGNTDEMWYYLYIGVSRANDALRRINQMNESNYPHKKVRQAEARFIRGHFYFLLKILFKYVPFIDETIPEIKYGEVSNKALSNDALWDKIADDFRFGVENLPVKQPEKGRVNKAGAAAYLAKTLLYQAYTQDENNNVVAVNQQKLQDVIALCDQVTASGLYQLSPDFANNFLGQFDNGVESVFAVQYSKDDGTPKGRLNMGVALNYPMNKDFGCCGFHLPSQNLVNAFKTDNAGLPMFDTFNKVDVKEGADFTNNTFDPRLDHTVAIPGHPYKYSEAFVYEKTWARAPQIYGYFSSLKETVAPDDPFFQKVPPFMSSAKNYEVIRYADVLLWKAEALIQLNRINEALPLINDIRSRAMVSTAKLKYTDGTFFSNYKMDIYKPGINCNWTKDFAWKALVWERRLEFAMEGNRFFDLVRWGIAAEYLNKYFQEESSKRVYLKDAHFQKNRDEYLPIPLPQMNYSRGVYTQNIGWQ</sequence>
<protein>
    <submittedName>
        <fullName evidence="9">RagB/SusD family nutrient uptake outer membrane protein</fullName>
    </submittedName>
</protein>
<evidence type="ECO:0000256" key="1">
    <source>
        <dbReference type="ARBA" id="ARBA00004442"/>
    </source>
</evidence>
<proteinExistence type="inferred from homology"/>
<dbReference type="Pfam" id="PF14322">
    <property type="entry name" value="SusD-like_3"/>
    <property type="match status" value="1"/>
</dbReference>
<dbReference type="EMBL" id="JBEXAC010000002">
    <property type="protein sequence ID" value="MET6998980.1"/>
    <property type="molecule type" value="Genomic_DNA"/>
</dbReference>
<evidence type="ECO:0000256" key="3">
    <source>
        <dbReference type="ARBA" id="ARBA00022729"/>
    </source>
</evidence>
<dbReference type="InterPro" id="IPR012944">
    <property type="entry name" value="SusD_RagB_dom"/>
</dbReference>
<comment type="subcellular location">
    <subcellularLocation>
        <location evidence="1">Cell outer membrane</location>
    </subcellularLocation>
</comment>